<evidence type="ECO:0008006" key="4">
    <source>
        <dbReference type="Google" id="ProtNLM"/>
    </source>
</evidence>
<evidence type="ECO:0000256" key="2">
    <source>
        <dbReference type="ARBA" id="ARBA00023002"/>
    </source>
</evidence>
<dbReference type="AlphaFoldDB" id="X1BKG9"/>
<dbReference type="Pfam" id="PF13561">
    <property type="entry name" value="adh_short_C2"/>
    <property type="match status" value="1"/>
</dbReference>
<protein>
    <recommendedName>
        <fullName evidence="4">SDR family oxidoreductase</fullName>
    </recommendedName>
</protein>
<feature type="non-terminal residue" evidence="3">
    <location>
        <position position="1"/>
    </location>
</feature>
<proteinExistence type="inferred from homology"/>
<dbReference type="InterPro" id="IPR051687">
    <property type="entry name" value="Peroxisomal_Beta-Oxidation"/>
</dbReference>
<dbReference type="EMBL" id="BART01027713">
    <property type="protein sequence ID" value="GAG96409.1"/>
    <property type="molecule type" value="Genomic_DNA"/>
</dbReference>
<dbReference type="CDD" id="cd05233">
    <property type="entry name" value="SDR_c"/>
    <property type="match status" value="1"/>
</dbReference>
<sequence length="272" mass="30211">ILNLMSKEQREWLRKQAEESTGDAETTAKAIRKIGAEAVPFFGDISDFEVADKLIKTAVDSFGKIDILVNVAGAFGFSALWEMTEELWDRVTLTKPKGYFNCIRHAAPFMMKQKRGRIINCTSIAFLGDALKHAEYCAANAGVVGLTRAVAKEMFQYGITCNAFAPFAKTRAAFELTAYDKAVTEAESPWMDRKFAFSLENTPSAEDVAPFITYLASDESAKINGRVFIVAGSSIGIYSEPEIKKTLIKYGGRWTIDELRQQVSRGLLEKNK</sequence>
<dbReference type="PANTHER" id="PTHR45024">
    <property type="entry name" value="DEHYDROGENASES, SHORT CHAIN"/>
    <property type="match status" value="1"/>
</dbReference>
<name>X1BKG9_9ZZZZ</name>
<dbReference type="InterPro" id="IPR036291">
    <property type="entry name" value="NAD(P)-bd_dom_sf"/>
</dbReference>
<dbReference type="PRINTS" id="PR00080">
    <property type="entry name" value="SDRFAMILY"/>
</dbReference>
<evidence type="ECO:0000313" key="3">
    <source>
        <dbReference type="EMBL" id="GAG96409.1"/>
    </source>
</evidence>
<dbReference type="GO" id="GO:0016491">
    <property type="term" value="F:oxidoreductase activity"/>
    <property type="evidence" value="ECO:0007669"/>
    <property type="project" value="UniProtKB-KW"/>
</dbReference>
<evidence type="ECO:0000256" key="1">
    <source>
        <dbReference type="ARBA" id="ARBA00006484"/>
    </source>
</evidence>
<comment type="similarity">
    <text evidence="1">Belongs to the short-chain dehydrogenases/reductases (SDR) family.</text>
</comment>
<comment type="caution">
    <text evidence="3">The sequence shown here is derived from an EMBL/GenBank/DDBJ whole genome shotgun (WGS) entry which is preliminary data.</text>
</comment>
<dbReference type="SUPFAM" id="SSF51735">
    <property type="entry name" value="NAD(P)-binding Rossmann-fold domains"/>
    <property type="match status" value="1"/>
</dbReference>
<dbReference type="Gene3D" id="3.40.50.720">
    <property type="entry name" value="NAD(P)-binding Rossmann-like Domain"/>
    <property type="match status" value="1"/>
</dbReference>
<dbReference type="PRINTS" id="PR00081">
    <property type="entry name" value="GDHRDH"/>
</dbReference>
<dbReference type="PANTHER" id="PTHR45024:SF2">
    <property type="entry name" value="SCP2 DOMAIN-CONTAINING PROTEIN"/>
    <property type="match status" value="1"/>
</dbReference>
<gene>
    <name evidence="3" type="ORF">S01H4_49067</name>
</gene>
<reference evidence="3" key="1">
    <citation type="journal article" date="2014" name="Front. Microbiol.">
        <title>High frequency of phylogenetically diverse reductive dehalogenase-homologous genes in deep subseafloor sedimentary metagenomes.</title>
        <authorList>
            <person name="Kawai M."/>
            <person name="Futagami T."/>
            <person name="Toyoda A."/>
            <person name="Takaki Y."/>
            <person name="Nishi S."/>
            <person name="Hori S."/>
            <person name="Arai W."/>
            <person name="Tsubouchi T."/>
            <person name="Morono Y."/>
            <person name="Uchiyama I."/>
            <person name="Ito T."/>
            <person name="Fujiyama A."/>
            <person name="Inagaki F."/>
            <person name="Takami H."/>
        </authorList>
    </citation>
    <scope>NUCLEOTIDE SEQUENCE</scope>
    <source>
        <strain evidence="3">Expedition CK06-06</strain>
    </source>
</reference>
<dbReference type="InterPro" id="IPR002347">
    <property type="entry name" value="SDR_fam"/>
</dbReference>
<keyword evidence="2" id="KW-0560">Oxidoreductase</keyword>
<accession>X1BKG9</accession>
<organism evidence="3">
    <name type="scientific">marine sediment metagenome</name>
    <dbReference type="NCBI Taxonomy" id="412755"/>
    <lineage>
        <taxon>unclassified sequences</taxon>
        <taxon>metagenomes</taxon>
        <taxon>ecological metagenomes</taxon>
    </lineage>
</organism>